<evidence type="ECO:0000256" key="1">
    <source>
        <dbReference type="SAM" id="MobiDB-lite"/>
    </source>
</evidence>
<dbReference type="AlphaFoldDB" id="A0A0J7AZ36"/>
<dbReference type="InterPro" id="IPR057559">
    <property type="entry name" value="SAM_6"/>
</dbReference>
<accession>A0A0J7AZ36</accession>
<evidence type="ECO:0000259" key="3">
    <source>
        <dbReference type="Pfam" id="PF23395"/>
    </source>
</evidence>
<feature type="domain" description="DUF7102" evidence="2">
    <location>
        <begin position="653"/>
        <end position="844"/>
    </location>
</feature>
<feature type="region of interest" description="Disordered" evidence="1">
    <location>
        <begin position="218"/>
        <end position="247"/>
    </location>
</feature>
<dbReference type="InterPro" id="IPR055528">
    <property type="entry name" value="DUF7102"/>
</dbReference>
<evidence type="ECO:0000259" key="2">
    <source>
        <dbReference type="Pfam" id="PF23394"/>
    </source>
</evidence>
<sequence length="949" mass="105744">MTEPQMPSMLDYARFHGIARNHRAIDPLAFISPPLPSGLSGSLKDTKGCPVLSLDQLREPVYQKQKEKLNISKAGALFLKSAIRPSSSDFKRSLDWDNLLPDPRQIENIKQNPPLLRTDHENDMHVFRDMLSLDRMEVDLPLEKIDDEHDEGLRFPSYVRELPNQIHDYIANEKLDCTREVLLFMKEIRTGAPVRGSDHTQSEPRFIKVNIHLPSGLDSASSDIKKQKTDLEPVTPPLLPRDSTPNHFNPSSASMEMELLSRPITPVMPEHTQVERALAIDVDVFVGESSGLHRSSQNPLENFLEGKSDQDDSPLVNLLSPRKRMLDESFKVEGPLTPPCSIKRRRAEEEGMQLTEIVQMMPILEICLPNEGEILGLDDVLKTSALCKENIELKLDKERIRGINADTRIEIPKIVNLPPRPPWLLMDPACCQQDMMTKLHKTHDMTSHSQLSERDEWDLQWNPFPMGISRMAVEETIEGHIELSDFLGPLEGEGNGSCESPKWPFPHGTWLGDDLDDYILEPSTTIERDALSLHPISDLVVSPNSAGLSGKKQIASSHFIQHRHVTGDEKLHSLIDSKSSLLSSNFSTTTQLSNFINIRGKTKQTKPSSSPYFTKDAANVLEARENDKPDTSVLVSHLTLPAPEIAEPPFPLSFVISSALLRTHRSVVQVLESLPSPKTLIFRDYHAMALLSAKLTKGKHENATSFSSETSLQTLRPANCYDDDADIIISPTTAILLTKSQETTQLHLPGHSPLRSGLGNILSSPLRERIFRVCSRYERLYVLIGHALNVAPTGEEAIDAIRALESFCSSLAQSCNVVPLVVPAAVEHLTQWIINLAKKHAMPVPWSGARPSLDGHAHAKIPSEDATVWEIFLYNAGLNLFAAQAVLTWPVTSLAKFEEDAPPADIAASPCATLSRFVGLPPEERKRIYAPLIGERIVSNISNQLDGEW</sequence>
<protein>
    <submittedName>
        <fullName evidence="4">Uncharacterized protein</fullName>
    </submittedName>
</protein>
<evidence type="ECO:0000313" key="4">
    <source>
        <dbReference type="EMBL" id="KMP02747.1"/>
    </source>
</evidence>
<evidence type="ECO:0000313" key="5">
    <source>
        <dbReference type="Proteomes" id="UP000054565"/>
    </source>
</evidence>
<proteinExistence type="predicted"/>
<dbReference type="OrthoDB" id="3647246at2759"/>
<reference evidence="5" key="1">
    <citation type="journal article" date="2010" name="Genome Res.">
        <title>Population genomic sequencing of Coccidioides fungi reveals recent hybridization and transposon control.</title>
        <authorList>
            <person name="Neafsey D.E."/>
            <person name="Barker B.M."/>
            <person name="Sharpton T.J."/>
            <person name="Stajich J.E."/>
            <person name="Park D.J."/>
            <person name="Whiston E."/>
            <person name="Hung C.-Y."/>
            <person name="McMahan C."/>
            <person name="White J."/>
            <person name="Sykes S."/>
            <person name="Heiman D."/>
            <person name="Young S."/>
            <person name="Zeng Q."/>
            <person name="Abouelleil A."/>
            <person name="Aftuck L."/>
            <person name="Bessette D."/>
            <person name="Brown A."/>
            <person name="FitzGerald M."/>
            <person name="Lui A."/>
            <person name="Macdonald J.P."/>
            <person name="Priest M."/>
            <person name="Orbach M.J."/>
            <person name="Galgiani J.N."/>
            <person name="Kirkland T.N."/>
            <person name="Cole G.T."/>
            <person name="Birren B.W."/>
            <person name="Henn M.R."/>
            <person name="Taylor J.W."/>
            <person name="Rounsley S.D."/>
        </authorList>
    </citation>
    <scope>NUCLEOTIDE SEQUENCE [LARGE SCALE GENOMIC DNA]</scope>
    <source>
        <strain evidence="5">RMSCC 2394</strain>
    </source>
</reference>
<dbReference type="Proteomes" id="UP000054565">
    <property type="component" value="Unassembled WGS sequence"/>
</dbReference>
<organism evidence="4 5">
    <name type="scientific">Coccidioides immitis RMSCC 2394</name>
    <dbReference type="NCBI Taxonomy" id="404692"/>
    <lineage>
        <taxon>Eukaryota</taxon>
        <taxon>Fungi</taxon>
        <taxon>Dikarya</taxon>
        <taxon>Ascomycota</taxon>
        <taxon>Pezizomycotina</taxon>
        <taxon>Eurotiomycetes</taxon>
        <taxon>Eurotiomycetidae</taxon>
        <taxon>Onygenales</taxon>
        <taxon>Onygenaceae</taxon>
        <taxon>Coccidioides</taxon>
    </lineage>
</organism>
<gene>
    <name evidence="4" type="ORF">CIRG_02439</name>
</gene>
<name>A0A0J7AZ36_COCIT</name>
<dbReference type="EMBL" id="DS028094">
    <property type="protein sequence ID" value="KMP02747.1"/>
    <property type="molecule type" value="Genomic_DNA"/>
</dbReference>
<dbReference type="Pfam" id="PF23394">
    <property type="entry name" value="DUF7102"/>
    <property type="match status" value="1"/>
</dbReference>
<feature type="domain" description="SAM-like" evidence="3">
    <location>
        <begin position="864"/>
        <end position="944"/>
    </location>
</feature>
<dbReference type="Pfam" id="PF23395">
    <property type="entry name" value="SAM_6"/>
    <property type="match status" value="1"/>
</dbReference>